<comment type="caution">
    <text evidence="2">The sequence shown here is derived from an EMBL/GenBank/DDBJ whole genome shotgun (WGS) entry which is preliminary data.</text>
</comment>
<gene>
    <name evidence="2" type="ORF">EW146_g1977</name>
</gene>
<evidence type="ECO:0000256" key="1">
    <source>
        <dbReference type="SAM" id="SignalP"/>
    </source>
</evidence>
<reference evidence="2 3" key="1">
    <citation type="submission" date="2019-02" db="EMBL/GenBank/DDBJ databases">
        <title>Genome sequencing of the rare red list fungi Bondarzewia mesenterica.</title>
        <authorList>
            <person name="Buettner E."/>
            <person name="Kellner H."/>
        </authorList>
    </citation>
    <scope>NUCLEOTIDE SEQUENCE [LARGE SCALE GENOMIC DNA]</scope>
    <source>
        <strain evidence="2 3">DSM 108281</strain>
    </source>
</reference>
<dbReference type="EMBL" id="SGPL01000054">
    <property type="protein sequence ID" value="THH19140.1"/>
    <property type="molecule type" value="Genomic_DNA"/>
</dbReference>
<dbReference type="OrthoDB" id="3204178at2759"/>
<evidence type="ECO:0000313" key="3">
    <source>
        <dbReference type="Proteomes" id="UP000310158"/>
    </source>
</evidence>
<name>A0A4S4M8E7_9AGAM</name>
<protein>
    <submittedName>
        <fullName evidence="2">Uncharacterized protein</fullName>
    </submittedName>
</protein>
<feature type="signal peptide" evidence="1">
    <location>
        <begin position="1"/>
        <end position="17"/>
    </location>
</feature>
<feature type="chain" id="PRO_5020323160" evidence="1">
    <location>
        <begin position="18"/>
        <end position="173"/>
    </location>
</feature>
<dbReference type="Proteomes" id="UP000310158">
    <property type="component" value="Unassembled WGS sequence"/>
</dbReference>
<accession>A0A4S4M8E7</accession>
<evidence type="ECO:0000313" key="2">
    <source>
        <dbReference type="EMBL" id="THH19140.1"/>
    </source>
</evidence>
<dbReference type="AlphaFoldDB" id="A0A4S4M8E7"/>
<organism evidence="2 3">
    <name type="scientific">Bondarzewia mesenterica</name>
    <dbReference type="NCBI Taxonomy" id="1095465"/>
    <lineage>
        <taxon>Eukaryota</taxon>
        <taxon>Fungi</taxon>
        <taxon>Dikarya</taxon>
        <taxon>Basidiomycota</taxon>
        <taxon>Agaricomycotina</taxon>
        <taxon>Agaricomycetes</taxon>
        <taxon>Russulales</taxon>
        <taxon>Bondarzewiaceae</taxon>
        <taxon>Bondarzewia</taxon>
    </lineage>
</organism>
<proteinExistence type="predicted"/>
<keyword evidence="3" id="KW-1185">Reference proteome</keyword>
<keyword evidence="1" id="KW-0732">Signal</keyword>
<sequence length="173" mass="18602">MIHFTRVLLSALALTLATPIGANPLANSKRDNIDCSDPRGPSSFLPVLISASTSNNGTQVTDSVAIDGTITSFIWNPNLCRPDAYFVIGAYTGNPNNVYYNNSDGSGSWIGPRVGPYGGFNGTHHGSLVLSGEYFTRGQAYVVDLFEFNLTTGQIREPVANQDFSWEVPYGSS</sequence>